<dbReference type="AlphaFoldDB" id="A0A7X0LRQ0"/>
<protein>
    <submittedName>
        <fullName evidence="1">Uncharacterized protein</fullName>
    </submittedName>
</protein>
<dbReference type="EMBL" id="JACHEM010000015">
    <property type="protein sequence ID" value="MBB6438883.1"/>
    <property type="molecule type" value="Genomic_DNA"/>
</dbReference>
<accession>A0A7X0LRQ0</accession>
<dbReference type="Proteomes" id="UP000540423">
    <property type="component" value="Unassembled WGS sequence"/>
</dbReference>
<organism evidence="1 2">
    <name type="scientific">Streptomyces candidus</name>
    <dbReference type="NCBI Taxonomy" id="67283"/>
    <lineage>
        <taxon>Bacteria</taxon>
        <taxon>Bacillati</taxon>
        <taxon>Actinomycetota</taxon>
        <taxon>Actinomycetes</taxon>
        <taxon>Kitasatosporales</taxon>
        <taxon>Streptomycetaceae</taxon>
        <taxon>Streptomyces</taxon>
    </lineage>
</organism>
<name>A0A7X0LRQ0_9ACTN</name>
<proteinExistence type="predicted"/>
<comment type="caution">
    <text evidence="1">The sequence shown here is derived from an EMBL/GenBank/DDBJ whole genome shotgun (WGS) entry which is preliminary data.</text>
</comment>
<evidence type="ECO:0000313" key="2">
    <source>
        <dbReference type="Proteomes" id="UP000540423"/>
    </source>
</evidence>
<evidence type="ECO:0000313" key="1">
    <source>
        <dbReference type="EMBL" id="MBB6438883.1"/>
    </source>
</evidence>
<sequence>MNRNTTRTSRAPLGNAVGKGLAAPVIAAAPADAARASAALAETCTVARHAVALLTVGGPDAKHFCRDSGARCTERGTSR</sequence>
<reference evidence="1 2" key="1">
    <citation type="submission" date="2020-08" db="EMBL/GenBank/DDBJ databases">
        <title>Genomic Encyclopedia of Type Strains, Phase IV (KMG-IV): sequencing the most valuable type-strain genomes for metagenomic binning, comparative biology and taxonomic classification.</title>
        <authorList>
            <person name="Goeker M."/>
        </authorList>
    </citation>
    <scope>NUCLEOTIDE SEQUENCE [LARGE SCALE GENOMIC DNA]</scope>
    <source>
        <strain evidence="1 2">DSM 40141</strain>
    </source>
</reference>
<gene>
    <name evidence="1" type="ORF">HNQ79_005395</name>
</gene>
<keyword evidence="2" id="KW-1185">Reference proteome</keyword>